<sequence length="69" mass="7581">MEEHQDFGGVLIAARQPGLHDLGGRRGLVLDDHVPQVRRHLRILSGECADGVALDQRQVGKTIADRTTQ</sequence>
<dbReference type="RefSeq" id="WP_005253411.1">
    <property type="nucleotide sequence ID" value="NZ_AJYC02000005.1"/>
</dbReference>
<comment type="caution">
    <text evidence="1">The sequence shown here is derived from an EMBL/GenBank/DDBJ whole genome shotgun (WGS) entry which is preliminary data.</text>
</comment>
<dbReference type="AlphaFoldDB" id="K8XSJ5"/>
<evidence type="ECO:0000313" key="2">
    <source>
        <dbReference type="Proteomes" id="UP000005951"/>
    </source>
</evidence>
<accession>K8XSJ5</accession>
<gene>
    <name evidence="1" type="ORF">WSS_A01540</name>
</gene>
<dbReference type="Proteomes" id="UP000005951">
    <property type="component" value="Unassembled WGS sequence"/>
</dbReference>
<protein>
    <submittedName>
        <fullName evidence="1">Uncharacterized protein</fullName>
    </submittedName>
</protein>
<reference evidence="1 2" key="1">
    <citation type="journal article" date="2013" name="Genome Announc.">
        <title>Draft Genome Sequence of Rhodococcus opacus Strain M213 Shows a Diverse Catabolic Potential.</title>
        <authorList>
            <person name="Pathak A."/>
            <person name="Green S.J."/>
            <person name="Ogram A."/>
            <person name="Chauhan A."/>
        </authorList>
    </citation>
    <scope>NUCLEOTIDE SEQUENCE [LARGE SCALE GENOMIC DNA]</scope>
    <source>
        <strain evidence="1 2">M213</strain>
    </source>
</reference>
<name>K8XSJ5_RHOOP</name>
<dbReference type="EMBL" id="AJYC02000005">
    <property type="protein sequence ID" value="EKT84653.1"/>
    <property type="molecule type" value="Genomic_DNA"/>
</dbReference>
<organism evidence="1 2">
    <name type="scientific">Rhodococcus opacus M213</name>
    <dbReference type="NCBI Taxonomy" id="1129896"/>
    <lineage>
        <taxon>Bacteria</taxon>
        <taxon>Bacillati</taxon>
        <taxon>Actinomycetota</taxon>
        <taxon>Actinomycetes</taxon>
        <taxon>Mycobacteriales</taxon>
        <taxon>Nocardiaceae</taxon>
        <taxon>Rhodococcus</taxon>
    </lineage>
</organism>
<evidence type="ECO:0000313" key="1">
    <source>
        <dbReference type="EMBL" id="EKT84653.1"/>
    </source>
</evidence>
<proteinExistence type="predicted"/>